<dbReference type="SUPFAM" id="SSF63829">
    <property type="entry name" value="Calcium-dependent phosphotriesterase"/>
    <property type="match status" value="1"/>
</dbReference>
<sequence>MTDPSPATPRLRGRLRQTRDRLATLAISAGGIGVVMTVLAIGVFLAIEVLPLFVPSQVTTETHAAPAESIRERAVWMHLDDRRRMTLLGQNGRLWQVPPDGDPVMTGSAEWMARLQGQRIVTVAESVEAGLLVLGLAGGDALLVPRLPGQPPAWPEARRYTLFADASADELALGKSGDRWWLAGRDPTGRVAVLRGETGGASQRLLLPDRATHLAFGNDGRLVLAEGRRLMVWSLKDGPPRRLGERRVLETPRRITALSYLAGGETLLVGDSGGGLRRWLNARGDAAPLVAAQPYATPGQAAITRLLPLPDERLALALDGAGSMALYQAVAGLRWTGAAPPDSPRALTFGPPGHTLWWLGARGLQALTVDAEHAEVSWATLWTPTLYEGHEVPRQRWQASAPGIEDEARFGLAPLAWGTLKAAAWALLFAVPIALGAAIYSAVYMSARLRTRIKPTIELMEALPGVVIGFVAGLVLAPFVERHLAGALAVIVLLPFCLWLAGVLWARLPRDLRRYLPFHWAGLWLIPWLALWVWLALASSPFIESLFFAGDLGLWLQRHYGLDYAQRNTLIVGLAMGFAVIPTIYALAEDALAGVPKSLDAGAQALGATRWQALWRVVLPAASPGLFSAVMIGAGRAVGETMIVLMATGNTALMAWSPFEGLRSTAATIAIELPEAAAGTTHYRLLFLSALLLFVFTFCVNTLAELVRQRLRRNYRRLGAS</sequence>
<dbReference type="PANTHER" id="PTHR42727">
    <property type="entry name" value="PHOSPHATE TRANSPORT SYSTEM PERMEASE PROTEIN"/>
    <property type="match status" value="1"/>
</dbReference>
<feature type="transmembrane region" description="Helical" evidence="5">
    <location>
        <begin position="422"/>
        <end position="447"/>
    </location>
</feature>
<dbReference type="OrthoDB" id="9785113at2"/>
<dbReference type="Pfam" id="PF00528">
    <property type="entry name" value="BPD_transp_1"/>
    <property type="match status" value="1"/>
</dbReference>
<dbReference type="InterPro" id="IPR000515">
    <property type="entry name" value="MetI-like"/>
</dbReference>
<feature type="domain" description="ABC transmembrane type-1" evidence="6">
    <location>
        <begin position="416"/>
        <end position="704"/>
    </location>
</feature>
<keyword evidence="5" id="KW-0813">Transport</keyword>
<dbReference type="InterPro" id="IPR035906">
    <property type="entry name" value="MetI-like_sf"/>
</dbReference>
<dbReference type="CDD" id="cd06261">
    <property type="entry name" value="TM_PBP2"/>
    <property type="match status" value="1"/>
</dbReference>
<dbReference type="PANTHER" id="PTHR42727:SF1">
    <property type="entry name" value="PHOSPHATE TRANSPORT SYSTEM PERMEASE"/>
    <property type="match status" value="1"/>
</dbReference>
<dbReference type="Gene3D" id="1.10.3720.10">
    <property type="entry name" value="MetI-like"/>
    <property type="match status" value="2"/>
</dbReference>
<reference evidence="7 8" key="1">
    <citation type="submission" date="2016-11" db="EMBL/GenBank/DDBJ databases">
        <authorList>
            <person name="Jaros S."/>
            <person name="Januszkiewicz K."/>
            <person name="Wedrychowicz H."/>
        </authorList>
    </citation>
    <scope>NUCLEOTIDE SEQUENCE [LARGE SCALE GENOMIC DNA]</scope>
    <source>
        <strain evidence="7 8">DSM 19980</strain>
    </source>
</reference>
<dbReference type="RefSeq" id="WP_084671169.1">
    <property type="nucleotide sequence ID" value="NZ_FQUJ01000004.1"/>
</dbReference>
<protein>
    <submittedName>
        <fullName evidence="7">Phosphate transport system permease protein</fullName>
    </submittedName>
</protein>
<feature type="transmembrane region" description="Helical" evidence="5">
    <location>
        <begin position="459"/>
        <end position="480"/>
    </location>
</feature>
<gene>
    <name evidence="7" type="ORF">SAMN02745148_01009</name>
</gene>
<evidence type="ECO:0000256" key="1">
    <source>
        <dbReference type="ARBA" id="ARBA00004651"/>
    </source>
</evidence>
<feature type="transmembrane region" description="Helical" evidence="5">
    <location>
        <begin position="486"/>
        <end position="506"/>
    </location>
</feature>
<feature type="transmembrane region" description="Helical" evidence="5">
    <location>
        <begin position="685"/>
        <end position="707"/>
    </location>
</feature>
<organism evidence="7 8">
    <name type="scientific">Modicisalibacter ilicicola DSM 19980</name>
    <dbReference type="NCBI Taxonomy" id="1121942"/>
    <lineage>
        <taxon>Bacteria</taxon>
        <taxon>Pseudomonadati</taxon>
        <taxon>Pseudomonadota</taxon>
        <taxon>Gammaproteobacteria</taxon>
        <taxon>Oceanospirillales</taxon>
        <taxon>Halomonadaceae</taxon>
        <taxon>Modicisalibacter</taxon>
    </lineage>
</organism>
<dbReference type="Proteomes" id="UP000184346">
    <property type="component" value="Unassembled WGS sequence"/>
</dbReference>
<comment type="subcellular location">
    <subcellularLocation>
        <location evidence="1 5">Cell membrane</location>
        <topology evidence="1 5">Multi-pass membrane protein</topology>
    </subcellularLocation>
</comment>
<dbReference type="GO" id="GO:0055085">
    <property type="term" value="P:transmembrane transport"/>
    <property type="evidence" value="ECO:0007669"/>
    <property type="project" value="InterPro"/>
</dbReference>
<dbReference type="STRING" id="1121942.SAMN02745148_01009"/>
<keyword evidence="8" id="KW-1185">Reference proteome</keyword>
<proteinExistence type="inferred from homology"/>
<keyword evidence="3 5" id="KW-1133">Transmembrane helix</keyword>
<comment type="similarity">
    <text evidence="5">Belongs to the binding-protein-dependent transport system permease family.</text>
</comment>
<evidence type="ECO:0000256" key="3">
    <source>
        <dbReference type="ARBA" id="ARBA00022989"/>
    </source>
</evidence>
<dbReference type="EMBL" id="FQUJ01000004">
    <property type="protein sequence ID" value="SHE73980.1"/>
    <property type="molecule type" value="Genomic_DNA"/>
</dbReference>
<keyword evidence="2 5" id="KW-0812">Transmembrane</keyword>
<evidence type="ECO:0000259" key="6">
    <source>
        <dbReference type="PROSITE" id="PS50928"/>
    </source>
</evidence>
<evidence type="ECO:0000256" key="2">
    <source>
        <dbReference type="ARBA" id="ARBA00022692"/>
    </source>
</evidence>
<feature type="transmembrane region" description="Helical" evidence="5">
    <location>
        <begin position="569"/>
        <end position="588"/>
    </location>
</feature>
<accession>A0A1M4VYK0</accession>
<dbReference type="PROSITE" id="PS50928">
    <property type="entry name" value="ABC_TM1"/>
    <property type="match status" value="1"/>
</dbReference>
<evidence type="ECO:0000313" key="7">
    <source>
        <dbReference type="EMBL" id="SHE73980.1"/>
    </source>
</evidence>
<dbReference type="Gene3D" id="2.130.10.10">
    <property type="entry name" value="YVTN repeat-like/Quinoprotein amine dehydrogenase"/>
    <property type="match status" value="1"/>
</dbReference>
<feature type="transmembrane region" description="Helical" evidence="5">
    <location>
        <begin position="22"/>
        <end position="47"/>
    </location>
</feature>
<evidence type="ECO:0000256" key="4">
    <source>
        <dbReference type="ARBA" id="ARBA00023136"/>
    </source>
</evidence>
<name>A0A1M4VYK0_9GAMM</name>
<feature type="transmembrane region" description="Helical" evidence="5">
    <location>
        <begin position="613"/>
        <end position="634"/>
    </location>
</feature>
<dbReference type="AlphaFoldDB" id="A0A1M4VYK0"/>
<dbReference type="GO" id="GO:0005886">
    <property type="term" value="C:plasma membrane"/>
    <property type="evidence" value="ECO:0007669"/>
    <property type="project" value="UniProtKB-SubCell"/>
</dbReference>
<evidence type="ECO:0000313" key="8">
    <source>
        <dbReference type="Proteomes" id="UP000184346"/>
    </source>
</evidence>
<feature type="transmembrane region" description="Helical" evidence="5">
    <location>
        <begin position="518"/>
        <end position="535"/>
    </location>
</feature>
<dbReference type="SUPFAM" id="SSF161098">
    <property type="entry name" value="MetI-like"/>
    <property type="match status" value="2"/>
</dbReference>
<evidence type="ECO:0000256" key="5">
    <source>
        <dbReference type="RuleBase" id="RU363032"/>
    </source>
</evidence>
<keyword evidence="4 5" id="KW-0472">Membrane</keyword>
<dbReference type="InterPro" id="IPR015943">
    <property type="entry name" value="WD40/YVTN_repeat-like_dom_sf"/>
</dbReference>